<dbReference type="FunFam" id="3.40.50.300:FF:000006">
    <property type="entry name" value="DNA-binding transcriptional regulator NtrC"/>
    <property type="match status" value="1"/>
</dbReference>
<dbReference type="AlphaFoldDB" id="A0A1E5Q8N9"/>
<name>A0A1E5Q8N9_9PROT</name>
<dbReference type="Gene3D" id="1.10.8.60">
    <property type="match status" value="1"/>
</dbReference>
<dbReference type="GO" id="GO:0006355">
    <property type="term" value="P:regulation of DNA-templated transcription"/>
    <property type="evidence" value="ECO:0007669"/>
    <property type="project" value="InterPro"/>
</dbReference>
<evidence type="ECO:0000256" key="2">
    <source>
        <dbReference type="ARBA" id="ARBA00022741"/>
    </source>
</evidence>
<evidence type="ECO:0000256" key="3">
    <source>
        <dbReference type="ARBA" id="ARBA00022840"/>
    </source>
</evidence>
<organism evidence="11 12">
    <name type="scientific">Magnetovibrio blakemorei</name>
    <dbReference type="NCBI Taxonomy" id="28181"/>
    <lineage>
        <taxon>Bacteria</taxon>
        <taxon>Pseudomonadati</taxon>
        <taxon>Pseudomonadota</taxon>
        <taxon>Alphaproteobacteria</taxon>
        <taxon>Rhodospirillales</taxon>
        <taxon>Magnetovibrionaceae</taxon>
        <taxon>Magnetovibrio</taxon>
    </lineage>
</organism>
<evidence type="ECO:0000256" key="6">
    <source>
        <dbReference type="ARBA" id="ARBA00023159"/>
    </source>
</evidence>
<dbReference type="SUPFAM" id="SSF52540">
    <property type="entry name" value="P-loop containing nucleoside triphosphate hydrolases"/>
    <property type="match status" value="1"/>
</dbReference>
<dbReference type="CDD" id="cd17549">
    <property type="entry name" value="REC_DctD-like"/>
    <property type="match status" value="1"/>
</dbReference>
<dbReference type="InterPro" id="IPR025662">
    <property type="entry name" value="Sigma_54_int_dom_ATP-bd_1"/>
</dbReference>
<dbReference type="PROSITE" id="PS00676">
    <property type="entry name" value="SIGMA54_INTERACT_2"/>
    <property type="match status" value="1"/>
</dbReference>
<feature type="modified residue" description="4-aspartylphosphate" evidence="8">
    <location>
        <position position="55"/>
    </location>
</feature>
<dbReference type="Gene3D" id="1.10.10.60">
    <property type="entry name" value="Homeodomain-like"/>
    <property type="match status" value="1"/>
</dbReference>
<dbReference type="PANTHER" id="PTHR32071">
    <property type="entry name" value="TRANSCRIPTIONAL REGULATORY PROTEIN"/>
    <property type="match status" value="1"/>
</dbReference>
<dbReference type="Proteomes" id="UP000095347">
    <property type="component" value="Unassembled WGS sequence"/>
</dbReference>
<dbReference type="InterPro" id="IPR002078">
    <property type="entry name" value="Sigma_54_int"/>
</dbReference>
<reference evidence="12" key="1">
    <citation type="submission" date="2016-07" db="EMBL/GenBank/DDBJ databases">
        <authorList>
            <person name="Florea S."/>
            <person name="Webb J.S."/>
            <person name="Jaromczyk J."/>
            <person name="Schardl C.L."/>
        </authorList>
    </citation>
    <scope>NUCLEOTIDE SEQUENCE [LARGE SCALE GENOMIC DNA]</scope>
    <source>
        <strain evidence="12">MV-1</strain>
    </source>
</reference>
<dbReference type="FunFam" id="3.40.50.2300:FF:000018">
    <property type="entry name" value="DNA-binding transcriptional regulator NtrC"/>
    <property type="match status" value="1"/>
</dbReference>
<evidence type="ECO:0008006" key="13">
    <source>
        <dbReference type="Google" id="ProtNLM"/>
    </source>
</evidence>
<proteinExistence type="predicted"/>
<evidence type="ECO:0000256" key="1">
    <source>
        <dbReference type="ARBA" id="ARBA00022553"/>
    </source>
</evidence>
<dbReference type="SMART" id="SM00382">
    <property type="entry name" value="AAA"/>
    <property type="match status" value="1"/>
</dbReference>
<dbReference type="GO" id="GO:0043565">
    <property type="term" value="F:sequence-specific DNA binding"/>
    <property type="evidence" value="ECO:0007669"/>
    <property type="project" value="InterPro"/>
</dbReference>
<dbReference type="Pfam" id="PF25601">
    <property type="entry name" value="AAA_lid_14"/>
    <property type="match status" value="1"/>
</dbReference>
<dbReference type="SMART" id="SM00448">
    <property type="entry name" value="REC"/>
    <property type="match status" value="1"/>
</dbReference>
<dbReference type="InterPro" id="IPR009057">
    <property type="entry name" value="Homeodomain-like_sf"/>
</dbReference>
<dbReference type="PROSITE" id="PS50110">
    <property type="entry name" value="RESPONSE_REGULATORY"/>
    <property type="match status" value="1"/>
</dbReference>
<evidence type="ECO:0000256" key="5">
    <source>
        <dbReference type="ARBA" id="ARBA00023015"/>
    </source>
</evidence>
<dbReference type="Gene3D" id="3.40.50.300">
    <property type="entry name" value="P-loop containing nucleotide triphosphate hydrolases"/>
    <property type="match status" value="1"/>
</dbReference>
<dbReference type="InterPro" id="IPR025943">
    <property type="entry name" value="Sigma_54_int_dom_ATP-bd_2"/>
</dbReference>
<keyword evidence="7" id="KW-0804">Transcription</keyword>
<dbReference type="EMBL" id="MCGG01000020">
    <property type="protein sequence ID" value="OEJ67711.1"/>
    <property type="molecule type" value="Genomic_DNA"/>
</dbReference>
<keyword evidence="2" id="KW-0547">Nucleotide-binding</keyword>
<dbReference type="Pfam" id="PF00158">
    <property type="entry name" value="Sigma54_activat"/>
    <property type="match status" value="1"/>
</dbReference>
<dbReference type="InterPro" id="IPR058031">
    <property type="entry name" value="AAA_lid_NorR"/>
</dbReference>
<protein>
    <recommendedName>
        <fullName evidence="13">Fis family transcriptional regulator</fullName>
    </recommendedName>
</protein>
<dbReference type="CDD" id="cd00009">
    <property type="entry name" value="AAA"/>
    <property type="match status" value="1"/>
</dbReference>
<dbReference type="InterPro" id="IPR003593">
    <property type="entry name" value="AAA+_ATPase"/>
</dbReference>
<dbReference type="PANTHER" id="PTHR32071:SF57">
    <property type="entry name" value="C4-DICARBOXYLATE TRANSPORT TRANSCRIPTIONAL REGULATORY PROTEIN DCTD"/>
    <property type="match status" value="1"/>
</dbReference>
<accession>A0A1E5Q8N9</accession>
<keyword evidence="4" id="KW-0902">Two-component regulatory system</keyword>
<evidence type="ECO:0000256" key="4">
    <source>
        <dbReference type="ARBA" id="ARBA00023012"/>
    </source>
</evidence>
<evidence type="ECO:0000256" key="8">
    <source>
        <dbReference type="PROSITE-ProRule" id="PRU00169"/>
    </source>
</evidence>
<dbReference type="Gene3D" id="3.40.50.2300">
    <property type="match status" value="1"/>
</dbReference>
<dbReference type="Pfam" id="PF00072">
    <property type="entry name" value="Response_reg"/>
    <property type="match status" value="1"/>
</dbReference>
<comment type="caution">
    <text evidence="11">The sequence shown here is derived from an EMBL/GenBank/DDBJ whole genome shotgun (WGS) entry which is preliminary data.</text>
</comment>
<dbReference type="SUPFAM" id="SSF46689">
    <property type="entry name" value="Homeodomain-like"/>
    <property type="match status" value="1"/>
</dbReference>
<keyword evidence="6" id="KW-0010">Activator</keyword>
<dbReference type="InterPro" id="IPR011006">
    <property type="entry name" value="CheY-like_superfamily"/>
</dbReference>
<dbReference type="PRINTS" id="PR01590">
    <property type="entry name" value="HTHFIS"/>
</dbReference>
<keyword evidence="5" id="KW-0805">Transcription regulation</keyword>
<dbReference type="GO" id="GO:0005524">
    <property type="term" value="F:ATP binding"/>
    <property type="evidence" value="ECO:0007669"/>
    <property type="project" value="UniProtKB-KW"/>
</dbReference>
<gene>
    <name evidence="11" type="ORF">BEN30_08235</name>
</gene>
<dbReference type="OrthoDB" id="9770562at2"/>
<dbReference type="InterPro" id="IPR002197">
    <property type="entry name" value="HTH_Fis"/>
</dbReference>
<keyword evidence="1 8" id="KW-0597">Phosphoprotein</keyword>
<dbReference type="InterPro" id="IPR027417">
    <property type="entry name" value="P-loop_NTPase"/>
</dbReference>
<dbReference type="PROSITE" id="PS50045">
    <property type="entry name" value="SIGMA54_INTERACT_4"/>
    <property type="match status" value="1"/>
</dbReference>
<dbReference type="STRING" id="28181.BEN30_08235"/>
<dbReference type="InterPro" id="IPR001789">
    <property type="entry name" value="Sig_transdc_resp-reg_receiver"/>
</dbReference>
<evidence type="ECO:0000259" key="10">
    <source>
        <dbReference type="PROSITE" id="PS50110"/>
    </source>
</evidence>
<keyword evidence="12" id="KW-1185">Reference proteome</keyword>
<evidence type="ECO:0000256" key="7">
    <source>
        <dbReference type="ARBA" id="ARBA00023163"/>
    </source>
</evidence>
<feature type="domain" description="Response regulatory" evidence="10">
    <location>
        <begin position="6"/>
        <end position="120"/>
    </location>
</feature>
<dbReference type="GO" id="GO:0000160">
    <property type="term" value="P:phosphorelay signal transduction system"/>
    <property type="evidence" value="ECO:0007669"/>
    <property type="project" value="UniProtKB-KW"/>
</dbReference>
<keyword evidence="3" id="KW-0067">ATP-binding</keyword>
<sequence length="454" mass="49995">MLNKPPVIVIDDEEHVRRSCAQSLDLAGFAPETEDCGEKALDQLSRSFPGVVVSDVRLGGMDGLKLLAKIKELDEDIPVILITGHGDVSMAVEAMHNGAFDFLEKPFDTEHFIDAVSRAAQTRWLVMENRRLSFKLNARSGVDSVLLGQSSAMVQLRDQITTMADTDADILIMGETGAGKELVARCLHDFGARKNKHFVAINCGALPETMIESELFGHVAGAFTGAAKTRVGKFEHAQGGTVFLDEIESMPLDLQVGLLRVLQERTVEPLGANKSVPLDIRVIAATKVDLLEACNRGRFREDLYYRLSVMTVNIPPLRNRRDDITSLFQHFAGIAATRQRRASPVLDAATSQQLMQHSWRGNVRELRNAAERFVLDLPPIPNVGARDGGAAQVACAQGASLHERVECFEKTMIEMELRANNGCVTRASESLGVPRKTLYDKLTKYGLKREDFVS</sequence>
<feature type="domain" description="Sigma-54 factor interaction" evidence="9">
    <location>
        <begin position="146"/>
        <end position="375"/>
    </location>
</feature>
<dbReference type="PROSITE" id="PS00675">
    <property type="entry name" value="SIGMA54_INTERACT_1"/>
    <property type="match status" value="1"/>
</dbReference>
<evidence type="ECO:0000313" key="12">
    <source>
        <dbReference type="Proteomes" id="UP000095347"/>
    </source>
</evidence>
<evidence type="ECO:0000259" key="9">
    <source>
        <dbReference type="PROSITE" id="PS50045"/>
    </source>
</evidence>
<dbReference type="RefSeq" id="WP_069957571.1">
    <property type="nucleotide sequence ID" value="NZ_MCGG01000020.1"/>
</dbReference>
<evidence type="ECO:0000313" key="11">
    <source>
        <dbReference type="EMBL" id="OEJ67711.1"/>
    </source>
</evidence>
<dbReference type="SUPFAM" id="SSF52172">
    <property type="entry name" value="CheY-like"/>
    <property type="match status" value="1"/>
</dbReference>
<dbReference type="Pfam" id="PF02954">
    <property type="entry name" value="HTH_8"/>
    <property type="match status" value="1"/>
</dbReference>